<proteinExistence type="predicted"/>
<name>A0ABP7PX78_9BACT</name>
<dbReference type="Proteomes" id="UP001501556">
    <property type="component" value="Unassembled WGS sequence"/>
</dbReference>
<protein>
    <submittedName>
        <fullName evidence="1">Uncharacterized protein</fullName>
    </submittedName>
</protein>
<accession>A0ABP7PX78</accession>
<sequence length="96" mass="11088">MMDLHLMPDQQDDNSEAYDWKSAYLGGIGLQEFHDAQEGNILAHELDYYEDFRWSSEFVKKILSELIDANNHSFFNLIKILERAAKLDCGVYAVAD</sequence>
<gene>
    <name evidence="1" type="ORF">GCM10022407_18430</name>
</gene>
<keyword evidence="2" id="KW-1185">Reference proteome</keyword>
<comment type="caution">
    <text evidence="1">The sequence shown here is derived from an EMBL/GenBank/DDBJ whole genome shotgun (WGS) entry which is preliminary data.</text>
</comment>
<evidence type="ECO:0000313" key="2">
    <source>
        <dbReference type="Proteomes" id="UP001501556"/>
    </source>
</evidence>
<organism evidence="1 2">
    <name type="scientific">Hymenobacter antarcticus</name>
    <dbReference type="NCBI Taxonomy" id="486270"/>
    <lineage>
        <taxon>Bacteria</taxon>
        <taxon>Pseudomonadati</taxon>
        <taxon>Bacteroidota</taxon>
        <taxon>Cytophagia</taxon>
        <taxon>Cytophagales</taxon>
        <taxon>Hymenobacteraceae</taxon>
        <taxon>Hymenobacter</taxon>
    </lineage>
</organism>
<reference evidence="2" key="1">
    <citation type="journal article" date="2019" name="Int. J. Syst. Evol. Microbiol.">
        <title>The Global Catalogue of Microorganisms (GCM) 10K type strain sequencing project: providing services to taxonomists for standard genome sequencing and annotation.</title>
        <authorList>
            <consortium name="The Broad Institute Genomics Platform"/>
            <consortium name="The Broad Institute Genome Sequencing Center for Infectious Disease"/>
            <person name="Wu L."/>
            <person name="Ma J."/>
        </authorList>
    </citation>
    <scope>NUCLEOTIDE SEQUENCE [LARGE SCALE GENOMIC DNA]</scope>
    <source>
        <strain evidence="2">JCM 17217</strain>
    </source>
</reference>
<dbReference type="EMBL" id="BAABDI010000010">
    <property type="protein sequence ID" value="GAA3972890.1"/>
    <property type="molecule type" value="Genomic_DNA"/>
</dbReference>
<evidence type="ECO:0000313" key="1">
    <source>
        <dbReference type="EMBL" id="GAA3972890.1"/>
    </source>
</evidence>
<dbReference type="RefSeq" id="WP_345123400.1">
    <property type="nucleotide sequence ID" value="NZ_BAABDI010000010.1"/>
</dbReference>